<organism evidence="1 2">
    <name type="scientific">Methanoculleus frigidifontis</name>
    <dbReference type="NCBI Taxonomy" id="2584085"/>
    <lineage>
        <taxon>Archaea</taxon>
        <taxon>Methanobacteriati</taxon>
        <taxon>Methanobacteriota</taxon>
        <taxon>Stenosarchaea group</taxon>
        <taxon>Methanomicrobia</taxon>
        <taxon>Methanomicrobiales</taxon>
        <taxon>Methanomicrobiaceae</taxon>
        <taxon>Methanoculleus</taxon>
    </lineage>
</organism>
<protein>
    <submittedName>
        <fullName evidence="1">Uncharacterized protein</fullName>
    </submittedName>
</protein>
<gene>
    <name evidence="1" type="ORF">FGU65_09625</name>
</gene>
<evidence type="ECO:0000313" key="2">
    <source>
        <dbReference type="Proteomes" id="UP001168338"/>
    </source>
</evidence>
<keyword evidence="2" id="KW-1185">Reference proteome</keyword>
<sequence length="89" mass="9805">MNAGESDPVRALPAVEIGTRESALCTICNVAAALERLHEVRRHVRGEHKRRLDEVAVILRVIALEAQATYAISDREATAFLEEQRVKGG</sequence>
<proteinExistence type="predicted"/>
<dbReference type="EMBL" id="VCYH01000006">
    <property type="protein sequence ID" value="MDN7025145.1"/>
    <property type="molecule type" value="Genomic_DNA"/>
</dbReference>
<reference evidence="1" key="1">
    <citation type="submission" date="2019-05" db="EMBL/GenBank/DDBJ databases">
        <title>Methanoculleus sp. FWC-SCC1, a methanogenic archaeon isolated from deep marine cold seep.</title>
        <authorList>
            <person name="Chen Y.-W."/>
            <person name="Chen S.-C."/>
            <person name="Teng N.-H."/>
            <person name="Lai M.-C."/>
        </authorList>
    </citation>
    <scope>NUCLEOTIDE SEQUENCE</scope>
    <source>
        <strain evidence="1">FWC-SCC1</strain>
    </source>
</reference>
<comment type="caution">
    <text evidence="1">The sequence shown here is derived from an EMBL/GenBank/DDBJ whole genome shotgun (WGS) entry which is preliminary data.</text>
</comment>
<dbReference type="RefSeq" id="WP_301664292.1">
    <property type="nucleotide sequence ID" value="NZ_VCYH01000006.1"/>
</dbReference>
<name>A0ABT8MB84_9EURY</name>
<accession>A0ABT8MB84</accession>
<dbReference type="Proteomes" id="UP001168338">
    <property type="component" value="Unassembled WGS sequence"/>
</dbReference>
<evidence type="ECO:0000313" key="1">
    <source>
        <dbReference type="EMBL" id="MDN7025145.1"/>
    </source>
</evidence>